<evidence type="ECO:0000256" key="3">
    <source>
        <dbReference type="ARBA" id="ARBA00023295"/>
    </source>
</evidence>
<dbReference type="Gene3D" id="2.60.40.1180">
    <property type="entry name" value="Golgi alpha-mannosidase II"/>
    <property type="match status" value="1"/>
</dbReference>
<dbReference type="InterPro" id="IPR017853">
    <property type="entry name" value="GH"/>
</dbReference>
<dbReference type="InterPro" id="IPR014756">
    <property type="entry name" value="Ig_E-set"/>
</dbReference>
<dbReference type="SMART" id="SM00642">
    <property type="entry name" value="Aamy"/>
    <property type="match status" value="1"/>
</dbReference>
<protein>
    <submittedName>
        <fullName evidence="6">Glycogen operon protein</fullName>
    </submittedName>
</protein>
<reference evidence="7" key="1">
    <citation type="submission" date="2016-10" db="EMBL/GenBank/DDBJ databases">
        <authorList>
            <person name="Varghese N."/>
            <person name="Submissions S."/>
        </authorList>
    </citation>
    <scope>NUCLEOTIDE SEQUENCE [LARGE SCALE GENOMIC DNA]</scope>
    <source>
        <strain evidence="7">DSM 21368</strain>
    </source>
</reference>
<dbReference type="SUPFAM" id="SSF51445">
    <property type="entry name" value="(Trans)glycosidases"/>
    <property type="match status" value="1"/>
</dbReference>
<dbReference type="NCBIfam" id="TIGR02100">
    <property type="entry name" value="glgX_debranch"/>
    <property type="match status" value="1"/>
</dbReference>
<comment type="similarity">
    <text evidence="1">Belongs to the glycosyl hydrolase 13 family.</text>
</comment>
<dbReference type="Gene3D" id="2.60.40.10">
    <property type="entry name" value="Immunoglobulins"/>
    <property type="match status" value="1"/>
</dbReference>
<evidence type="ECO:0000313" key="7">
    <source>
        <dbReference type="Proteomes" id="UP000199220"/>
    </source>
</evidence>
<dbReference type="Pfam" id="PF02922">
    <property type="entry name" value="CBM_48"/>
    <property type="match status" value="1"/>
</dbReference>
<dbReference type="SUPFAM" id="SSF81296">
    <property type="entry name" value="E set domains"/>
    <property type="match status" value="1"/>
</dbReference>
<keyword evidence="7" id="KW-1185">Reference proteome</keyword>
<dbReference type="AlphaFoldDB" id="A0A1H5NFU8"/>
<dbReference type="InterPro" id="IPR006047">
    <property type="entry name" value="GH13_cat_dom"/>
</dbReference>
<keyword evidence="3" id="KW-0326">Glycosidase</keyword>
<dbReference type="PANTHER" id="PTHR43002">
    <property type="entry name" value="GLYCOGEN DEBRANCHING ENZYME"/>
    <property type="match status" value="1"/>
</dbReference>
<evidence type="ECO:0000259" key="5">
    <source>
        <dbReference type="SMART" id="SM00642"/>
    </source>
</evidence>
<dbReference type="InterPro" id="IPR013780">
    <property type="entry name" value="Glyco_hydro_b"/>
</dbReference>
<proteinExistence type="inferred from homology"/>
<dbReference type="STRING" id="648782.SAMN04488554_4294"/>
<feature type="region of interest" description="Disordered" evidence="4">
    <location>
        <begin position="504"/>
        <end position="527"/>
    </location>
</feature>
<dbReference type="Pfam" id="PF00128">
    <property type="entry name" value="Alpha-amylase"/>
    <property type="match status" value="1"/>
</dbReference>
<evidence type="ECO:0000313" key="6">
    <source>
        <dbReference type="EMBL" id="SEF00425.1"/>
    </source>
</evidence>
<dbReference type="EMBL" id="FNTX01000002">
    <property type="protein sequence ID" value="SEF00425.1"/>
    <property type="molecule type" value="Genomic_DNA"/>
</dbReference>
<dbReference type="OrthoDB" id="3236218at2"/>
<name>A0A1H5NFU8_9MICO</name>
<dbReference type="InterPro" id="IPR013783">
    <property type="entry name" value="Ig-like_fold"/>
</dbReference>
<dbReference type="InterPro" id="IPR011837">
    <property type="entry name" value="Glycogen_debranch_GlgX"/>
</dbReference>
<accession>A0A1H5NFU8</accession>
<dbReference type="SUPFAM" id="SSF51011">
    <property type="entry name" value="Glycosyl hydrolase domain"/>
    <property type="match status" value="1"/>
</dbReference>
<dbReference type="CDD" id="cd11326">
    <property type="entry name" value="AmyAc_Glg_debranch"/>
    <property type="match status" value="1"/>
</dbReference>
<dbReference type="InterPro" id="IPR004193">
    <property type="entry name" value="Glyco_hydro_13_N"/>
</dbReference>
<dbReference type="InterPro" id="IPR044505">
    <property type="entry name" value="GlgX_Isoamylase_N_E_set"/>
</dbReference>
<dbReference type="RefSeq" id="WP_089775501.1">
    <property type="nucleotide sequence ID" value="NZ_FNTX01000002.1"/>
</dbReference>
<evidence type="ECO:0000256" key="1">
    <source>
        <dbReference type="ARBA" id="ARBA00008061"/>
    </source>
</evidence>
<dbReference type="CDD" id="cd02856">
    <property type="entry name" value="E_set_GDE_Isoamylase_N"/>
    <property type="match status" value="1"/>
</dbReference>
<feature type="compositionally biased region" description="Basic and acidic residues" evidence="4">
    <location>
        <begin position="504"/>
        <end position="517"/>
    </location>
</feature>
<sequence length="728" mass="80044">MLTPARTEVSNAVRLDPEPDAFGVHLAGDGADVLVHAPHASAVDLCLFDDIETDAWSERRVRLHRGRLGRWSGHVPGVRAGQAYGLRVHGRWDPAHGLLHNPNKVLLDPYARATTRALRLGPEVFGHPVDDSLQPREGINRPDARDNARHVPLGVVVEDAFAGAVPRPRTPWARTVLYEAHVRGLTMTLPGVPEHLRGTYAGLAHPETLAYLKTLGVTAVELLPIHAKVDEPALTLRGATNYWGYNTLSFFAPEPSYATQEAQDAGPAAVLAEVRGMVELLHEVGLEVILDVVYNHTCEGGLDGPMLSWRGLDNAGYYLHEGPGHAGYLDVTGCGNSLDFRNREVVRMTLDSLRYWSQVVGVDGFRFDLAVTLGRRERHFDPDHPFLVALGCDPDLAPLKLIAEPWDIGPDGWRTGQFPAPLAEWNDKFRDAVRTFWITDAATAVHGDAELNDLRDLATRLSGSADLFAHLPAPDGRGPGASINYVTAHDGFTLADLVAYDVKHNEPNGEDNRDGSDHNISWNHGVEGPTDEAEVLAHRRRTMRNILGTLLLGSGTPMLTAGDELGRTQHGNNNAYCRDDAAVWVDWTLESWQEDLLATTAHLLTLRYEHAALRPVGFHTPDPHDPHPVLAWYDEHGGQMTAQRWHDPHRRVLQMYRSDSDGGRDALLVINGAANPVRVTLTSAAAEEFTLVWDSARERPEDVPAEQLTDAGSTVEVPELSTRLYLSS</sequence>
<organism evidence="6 7">
    <name type="scientific">Ruania alba</name>
    <dbReference type="NCBI Taxonomy" id="648782"/>
    <lineage>
        <taxon>Bacteria</taxon>
        <taxon>Bacillati</taxon>
        <taxon>Actinomycetota</taxon>
        <taxon>Actinomycetes</taxon>
        <taxon>Micrococcales</taxon>
        <taxon>Ruaniaceae</taxon>
        <taxon>Ruania</taxon>
    </lineage>
</organism>
<evidence type="ECO:0000256" key="4">
    <source>
        <dbReference type="SAM" id="MobiDB-lite"/>
    </source>
</evidence>
<dbReference type="Proteomes" id="UP000199220">
    <property type="component" value="Unassembled WGS sequence"/>
</dbReference>
<dbReference type="Gene3D" id="3.20.20.80">
    <property type="entry name" value="Glycosidases"/>
    <property type="match status" value="1"/>
</dbReference>
<gene>
    <name evidence="6" type="ORF">SAMN04488554_4294</name>
</gene>
<feature type="domain" description="Glycosyl hydrolase family 13 catalytic" evidence="5">
    <location>
        <begin position="175"/>
        <end position="607"/>
    </location>
</feature>
<evidence type="ECO:0000256" key="2">
    <source>
        <dbReference type="ARBA" id="ARBA00022801"/>
    </source>
</evidence>
<keyword evidence="2" id="KW-0378">Hydrolase</keyword>
<dbReference type="GO" id="GO:0004135">
    <property type="term" value="F:amylo-alpha-1,6-glucosidase activity"/>
    <property type="evidence" value="ECO:0007669"/>
    <property type="project" value="InterPro"/>
</dbReference>
<dbReference type="GO" id="GO:0005980">
    <property type="term" value="P:glycogen catabolic process"/>
    <property type="evidence" value="ECO:0007669"/>
    <property type="project" value="InterPro"/>
</dbReference>